<dbReference type="InterPro" id="IPR001757">
    <property type="entry name" value="P_typ_ATPase"/>
</dbReference>
<dbReference type="GO" id="GO:0005886">
    <property type="term" value="C:plasma membrane"/>
    <property type="evidence" value="ECO:0007669"/>
    <property type="project" value="TreeGrafter"/>
</dbReference>
<dbReference type="NCBIfam" id="TIGR01494">
    <property type="entry name" value="ATPase_P-type"/>
    <property type="match status" value="2"/>
</dbReference>
<dbReference type="Gene3D" id="2.70.150.10">
    <property type="entry name" value="Calcium-transporting ATPase, cytoplasmic transduction domain A"/>
    <property type="match status" value="1"/>
</dbReference>
<dbReference type="FunFam" id="2.70.150.10:FF:000160">
    <property type="entry name" value="Sarcoplasmic/endoplasmic reticulum calcium ATPase 1"/>
    <property type="match status" value="1"/>
</dbReference>
<keyword evidence="6" id="KW-0067">ATP-binding</keyword>
<dbReference type="InterPro" id="IPR023214">
    <property type="entry name" value="HAD_sf"/>
</dbReference>
<dbReference type="SUPFAM" id="SSF81665">
    <property type="entry name" value="Calcium ATPase, transmembrane domain M"/>
    <property type="match status" value="1"/>
</dbReference>
<feature type="transmembrane region" description="Helical" evidence="11">
    <location>
        <begin position="713"/>
        <end position="736"/>
    </location>
</feature>
<dbReference type="SUPFAM" id="SSF56784">
    <property type="entry name" value="HAD-like"/>
    <property type="match status" value="1"/>
</dbReference>
<feature type="transmembrane region" description="Helical" evidence="11">
    <location>
        <begin position="821"/>
        <end position="841"/>
    </location>
</feature>
<dbReference type="Gene3D" id="3.40.50.1000">
    <property type="entry name" value="HAD superfamily/HAD-like"/>
    <property type="match status" value="1"/>
</dbReference>
<evidence type="ECO:0000256" key="5">
    <source>
        <dbReference type="ARBA" id="ARBA00022741"/>
    </source>
</evidence>
<dbReference type="PANTHER" id="PTHR43294:SF20">
    <property type="entry name" value="P-TYPE ATPASE"/>
    <property type="match status" value="1"/>
</dbReference>
<comment type="subcellular location">
    <subcellularLocation>
        <location evidence="1">Endomembrane system</location>
        <topology evidence="1">Multi-pass membrane protein</topology>
    </subcellularLocation>
</comment>
<dbReference type="InterPro" id="IPR050510">
    <property type="entry name" value="Cation_transp_ATPase_P-type"/>
</dbReference>
<evidence type="ECO:0000313" key="13">
    <source>
        <dbReference type="EMBL" id="OEH86289.1"/>
    </source>
</evidence>
<dbReference type="Pfam" id="PF00122">
    <property type="entry name" value="E1-E2_ATPase"/>
    <property type="match status" value="1"/>
</dbReference>
<dbReference type="InterPro" id="IPR018303">
    <property type="entry name" value="ATPase_P-typ_P_site"/>
</dbReference>
<dbReference type="RefSeq" id="WP_069701268.1">
    <property type="nucleotide sequence ID" value="NZ_MJAT01000005.1"/>
</dbReference>
<dbReference type="GO" id="GO:0016887">
    <property type="term" value="F:ATP hydrolysis activity"/>
    <property type="evidence" value="ECO:0007669"/>
    <property type="project" value="InterPro"/>
</dbReference>
<keyword evidence="7" id="KW-0460">Magnesium</keyword>
<dbReference type="GO" id="GO:0030007">
    <property type="term" value="P:intracellular potassium ion homeostasis"/>
    <property type="evidence" value="ECO:0007669"/>
    <property type="project" value="TreeGrafter"/>
</dbReference>
<sequence length="885" mass="95926">MNHQWHALEIKDVVDFLQTNEQEGLTTVDANNRIKVYGQNVLPSKKLPTMLEIFARQFLSPLIYILIAAGLFSTMIGETIDALFIFIVILANALLGSFQEYGAEKSAAALQNLLKIYARTKRDGKIIDLPAEELLPGDIIYLESGNKVPADVRFVQVNQLTIDESLLTGESIARMKDVQSLSTDNPISDRLNMGYAGSTVVSGRGIGIVVATGHSTELGKIADATVSTESNKPPLSIRMEKFSKDISYIVLGVCVLLAVLASYQGIAYVDIFFLAVALAVSAIPEGLPVAITVALSVATKRMSKRSVIVRKLTAVESLGSCTFVASDKTGTLTVNQQTVKLIVLPSGDKFKITGEGYNGTGEILNNSSHLNRIVESAIMTNEATLDDEQQEWVHSGDAVDVALLALGYKHGIQPKAFRNSKKIIHDIPFESELRYSATFYQDGEVVKLAIKGALESILPLCSHTMSSGEVASIDTQAIEQQANDLANQGYRVIAIADATLSQHVPRVTPAISDVRNLNLLGLIALIDPLRPEVKAAVDTCHQAGVQVAMITGDHPLTALAIAKELGIANNGKDVITGSQLAVFEDFTHPGFLEVVKRVRVFARVTPLQKLQIVQALTQLGNFVAVTGDGANDAPALKNANIGVAMGSGTDVTKEIASIIVTDDNFTSIVAGIEEGRTAYINIRKVIYLLVATGFAEVLLFLFALLFGLPIPLLAVQILWLNLVTNGFQHVTLALEGAERDIMKRPPRKPSEGIFNPVMIKQICISGATMAIGAFGLWASLLSLGMDEHMARNLILMLMVLFENIHVFNCRSETLSAFRVPISRNYYVIGGVVAAFGIHIFATHNSVLQNILQVEPIPLGTFFPLLLLASFLLVVMELFKFRLEKQ</sequence>
<keyword evidence="3" id="KW-0597">Phosphoprotein</keyword>
<evidence type="ECO:0000256" key="7">
    <source>
        <dbReference type="ARBA" id="ARBA00022842"/>
    </source>
</evidence>
<evidence type="ECO:0000313" key="14">
    <source>
        <dbReference type="Proteomes" id="UP000095255"/>
    </source>
</evidence>
<dbReference type="InterPro" id="IPR044492">
    <property type="entry name" value="P_typ_ATPase_HD_dom"/>
</dbReference>
<organism evidence="13 14">
    <name type="scientific">Desulfuribacillus stibiiarsenatis</name>
    <dbReference type="NCBI Taxonomy" id="1390249"/>
    <lineage>
        <taxon>Bacteria</taxon>
        <taxon>Bacillati</taxon>
        <taxon>Bacillota</taxon>
        <taxon>Desulfuribacillia</taxon>
        <taxon>Desulfuribacillales</taxon>
        <taxon>Desulfuribacillaceae</taxon>
        <taxon>Desulfuribacillus</taxon>
    </lineage>
</organism>
<feature type="transmembrane region" description="Helical" evidence="11">
    <location>
        <begin position="861"/>
        <end position="878"/>
    </location>
</feature>
<dbReference type="GO" id="GO:0005391">
    <property type="term" value="F:P-type sodium:potassium-exchanging transporter activity"/>
    <property type="evidence" value="ECO:0007669"/>
    <property type="project" value="TreeGrafter"/>
</dbReference>
<evidence type="ECO:0000256" key="2">
    <source>
        <dbReference type="ARBA" id="ARBA00005675"/>
    </source>
</evidence>
<evidence type="ECO:0000259" key="12">
    <source>
        <dbReference type="SMART" id="SM00831"/>
    </source>
</evidence>
<dbReference type="InterPro" id="IPR023299">
    <property type="entry name" value="ATPase_P-typ_cyto_dom_N"/>
</dbReference>
<evidence type="ECO:0000256" key="10">
    <source>
        <dbReference type="ARBA" id="ARBA00023136"/>
    </source>
</evidence>
<dbReference type="Gene3D" id="1.20.1110.10">
    <property type="entry name" value="Calcium-transporting ATPase, transmembrane domain"/>
    <property type="match status" value="1"/>
</dbReference>
<evidence type="ECO:0000256" key="9">
    <source>
        <dbReference type="ARBA" id="ARBA00022989"/>
    </source>
</evidence>
<dbReference type="SFLD" id="SFLDF00027">
    <property type="entry name" value="p-type_atpase"/>
    <property type="match status" value="1"/>
</dbReference>
<feature type="transmembrane region" description="Helical" evidence="11">
    <location>
        <begin position="246"/>
        <end position="266"/>
    </location>
</feature>
<evidence type="ECO:0000256" key="3">
    <source>
        <dbReference type="ARBA" id="ARBA00022553"/>
    </source>
</evidence>
<reference evidence="13 14" key="1">
    <citation type="submission" date="2016-09" db="EMBL/GenBank/DDBJ databases">
        <title>Desulfuribacillus arsenicus sp. nov., an obligately anaerobic, dissimilatory arsenic- and antimonate-reducing bacterium isolated from anoxic sediments.</title>
        <authorList>
            <person name="Abin C.A."/>
            <person name="Hollibaugh J.T."/>
        </authorList>
    </citation>
    <scope>NUCLEOTIDE SEQUENCE [LARGE SCALE GENOMIC DNA]</scope>
    <source>
        <strain evidence="13 14">MLFW-2</strain>
    </source>
</reference>
<proteinExistence type="inferred from homology"/>
<dbReference type="PANTHER" id="PTHR43294">
    <property type="entry name" value="SODIUM/POTASSIUM-TRANSPORTING ATPASE SUBUNIT ALPHA"/>
    <property type="match status" value="1"/>
</dbReference>
<dbReference type="SUPFAM" id="SSF81660">
    <property type="entry name" value="Metal cation-transporting ATPase, ATP-binding domain N"/>
    <property type="match status" value="1"/>
</dbReference>
<dbReference type="SMART" id="SM00831">
    <property type="entry name" value="Cation_ATPase_N"/>
    <property type="match status" value="1"/>
</dbReference>
<evidence type="ECO:0000256" key="4">
    <source>
        <dbReference type="ARBA" id="ARBA00022692"/>
    </source>
</evidence>
<feature type="transmembrane region" description="Helical" evidence="11">
    <location>
        <begin position="82"/>
        <end position="98"/>
    </location>
</feature>
<dbReference type="PRINTS" id="PR00120">
    <property type="entry name" value="HATPASE"/>
</dbReference>
<feature type="transmembrane region" description="Helical" evidence="11">
    <location>
        <begin position="685"/>
        <end position="707"/>
    </location>
</feature>
<feature type="transmembrane region" description="Helical" evidence="11">
    <location>
        <begin position="53"/>
        <end position="76"/>
    </location>
</feature>
<keyword evidence="5" id="KW-0547">Nucleotide-binding</keyword>
<dbReference type="SFLD" id="SFLDS00003">
    <property type="entry name" value="Haloacid_Dehalogenase"/>
    <property type="match status" value="1"/>
</dbReference>
<protein>
    <submittedName>
        <fullName evidence="13">ATPase</fullName>
    </submittedName>
</protein>
<dbReference type="InterPro" id="IPR059000">
    <property type="entry name" value="ATPase_P-type_domA"/>
</dbReference>
<feature type="transmembrane region" description="Helical" evidence="11">
    <location>
        <begin position="757"/>
        <end position="777"/>
    </location>
</feature>
<dbReference type="Pfam" id="PF08282">
    <property type="entry name" value="Hydrolase_3"/>
    <property type="match status" value="1"/>
</dbReference>
<dbReference type="Proteomes" id="UP000095255">
    <property type="component" value="Unassembled WGS sequence"/>
</dbReference>
<dbReference type="InterPro" id="IPR023298">
    <property type="entry name" value="ATPase_P-typ_TM_dom_sf"/>
</dbReference>
<keyword evidence="9 11" id="KW-1133">Transmembrane helix</keyword>
<dbReference type="SFLD" id="SFLDG00002">
    <property type="entry name" value="C1.7:_P-type_atpase_like"/>
    <property type="match status" value="1"/>
</dbReference>
<feature type="transmembrane region" description="Helical" evidence="11">
    <location>
        <begin position="272"/>
        <end position="298"/>
    </location>
</feature>
<dbReference type="OrthoDB" id="9813266at2"/>
<dbReference type="PROSITE" id="PS00154">
    <property type="entry name" value="ATPASE_E1_E2"/>
    <property type="match status" value="1"/>
</dbReference>
<dbReference type="Pfam" id="PF00689">
    <property type="entry name" value="Cation_ATPase_C"/>
    <property type="match status" value="1"/>
</dbReference>
<dbReference type="InterPro" id="IPR004014">
    <property type="entry name" value="ATPase_P-typ_cation-transptr_N"/>
</dbReference>
<dbReference type="SUPFAM" id="SSF81653">
    <property type="entry name" value="Calcium ATPase, transduction domain A"/>
    <property type="match status" value="1"/>
</dbReference>
<accession>A0A1E5L8H0</accession>
<dbReference type="Pfam" id="PF00690">
    <property type="entry name" value="Cation_ATPase_N"/>
    <property type="match status" value="1"/>
</dbReference>
<feature type="transmembrane region" description="Helical" evidence="11">
    <location>
        <begin position="789"/>
        <end position="809"/>
    </location>
</feature>
<comment type="similarity">
    <text evidence="2">Belongs to the cation transport ATPase (P-type) (TC 3.A.3) family. Type IIA subfamily.</text>
</comment>
<dbReference type="GO" id="GO:0036376">
    <property type="term" value="P:sodium ion export across plasma membrane"/>
    <property type="evidence" value="ECO:0007669"/>
    <property type="project" value="TreeGrafter"/>
</dbReference>
<comment type="caution">
    <text evidence="13">The sequence shown here is derived from an EMBL/GenBank/DDBJ whole genome shotgun (WGS) entry which is preliminary data.</text>
</comment>
<dbReference type="GO" id="GO:1990573">
    <property type="term" value="P:potassium ion import across plasma membrane"/>
    <property type="evidence" value="ECO:0007669"/>
    <property type="project" value="TreeGrafter"/>
</dbReference>
<name>A0A1E5L8H0_9FIRM</name>
<evidence type="ECO:0000256" key="8">
    <source>
        <dbReference type="ARBA" id="ARBA00022967"/>
    </source>
</evidence>
<feature type="domain" description="Cation-transporting P-type ATPase N-terminal" evidence="12">
    <location>
        <begin position="4"/>
        <end position="78"/>
    </location>
</feature>
<dbReference type="GO" id="GO:0012505">
    <property type="term" value="C:endomembrane system"/>
    <property type="evidence" value="ECO:0007669"/>
    <property type="project" value="UniProtKB-SubCell"/>
</dbReference>
<evidence type="ECO:0000256" key="1">
    <source>
        <dbReference type="ARBA" id="ARBA00004127"/>
    </source>
</evidence>
<dbReference type="EMBL" id="MJAT01000005">
    <property type="protein sequence ID" value="OEH86289.1"/>
    <property type="molecule type" value="Genomic_DNA"/>
</dbReference>
<dbReference type="InterPro" id="IPR006068">
    <property type="entry name" value="ATPase_P-typ_cation-transptr_C"/>
</dbReference>
<dbReference type="PRINTS" id="PR00119">
    <property type="entry name" value="CATATPASE"/>
</dbReference>
<dbReference type="Gene3D" id="3.40.1110.10">
    <property type="entry name" value="Calcium-transporting ATPase, cytoplasmic domain N"/>
    <property type="match status" value="1"/>
</dbReference>
<dbReference type="Pfam" id="PF13246">
    <property type="entry name" value="Cation_ATPase"/>
    <property type="match status" value="1"/>
</dbReference>
<dbReference type="InterPro" id="IPR036412">
    <property type="entry name" value="HAD-like_sf"/>
</dbReference>
<dbReference type="GO" id="GO:0005524">
    <property type="term" value="F:ATP binding"/>
    <property type="evidence" value="ECO:0007669"/>
    <property type="project" value="UniProtKB-KW"/>
</dbReference>
<gene>
    <name evidence="13" type="ORF">BHU72_13770</name>
</gene>
<evidence type="ECO:0000256" key="11">
    <source>
        <dbReference type="SAM" id="Phobius"/>
    </source>
</evidence>
<dbReference type="GO" id="GO:1902600">
    <property type="term" value="P:proton transmembrane transport"/>
    <property type="evidence" value="ECO:0007669"/>
    <property type="project" value="TreeGrafter"/>
</dbReference>
<dbReference type="AlphaFoldDB" id="A0A1E5L8H0"/>
<keyword evidence="8" id="KW-1278">Translocase</keyword>
<evidence type="ECO:0000256" key="6">
    <source>
        <dbReference type="ARBA" id="ARBA00022840"/>
    </source>
</evidence>
<dbReference type="GO" id="GO:0006883">
    <property type="term" value="P:intracellular sodium ion homeostasis"/>
    <property type="evidence" value="ECO:0007669"/>
    <property type="project" value="TreeGrafter"/>
</dbReference>
<dbReference type="STRING" id="1390249.BHU72_13770"/>
<keyword evidence="14" id="KW-1185">Reference proteome</keyword>
<dbReference type="InterPro" id="IPR008250">
    <property type="entry name" value="ATPase_P-typ_transduc_dom_A_sf"/>
</dbReference>
<keyword evidence="4 11" id="KW-0812">Transmembrane</keyword>
<keyword evidence="10 11" id="KW-0472">Membrane</keyword>